<dbReference type="Proteomes" id="UP000092498">
    <property type="component" value="Chromosome"/>
</dbReference>
<dbReference type="InterPro" id="IPR009056">
    <property type="entry name" value="Cyt_c-like_dom"/>
</dbReference>
<dbReference type="RefSeq" id="WP_066768469.1">
    <property type="nucleotide sequence ID" value="NZ_CP013244.1"/>
</dbReference>
<evidence type="ECO:0000259" key="8">
    <source>
        <dbReference type="PROSITE" id="PS51007"/>
    </source>
</evidence>
<dbReference type="SUPFAM" id="SSF46626">
    <property type="entry name" value="Cytochrome c"/>
    <property type="match status" value="1"/>
</dbReference>
<keyword evidence="2 6" id="KW-0349">Heme</keyword>
<feature type="region of interest" description="Disordered" evidence="7">
    <location>
        <begin position="183"/>
        <end position="213"/>
    </location>
</feature>
<dbReference type="InParanoid" id="A0A1B1AFJ9"/>
<keyword evidence="3 6" id="KW-0479">Metal-binding</keyword>
<dbReference type="InterPro" id="IPR036909">
    <property type="entry name" value="Cyt_c-like_dom_sf"/>
</dbReference>
<sequence length="213" mass="21669">MSDLKMNSILGAGIAAVLGVMLVGVGAETLVHPNYPEKAAYLPEVSLEGPATQAPAGPPDFGRLFSDAAGLQELVARGERVHAQCVSCHTFDAGGANGIGPNLHDVFGRAAASHGGFEYSEAMQGHGGSWDYLALNDFLRSPGAVVRGTKMAFAGIRNDQDRVALIAFLRSISPNNVPLPAPLPEAAPAAAEGDAAATTTEAAAPAPAPAPAH</sequence>
<dbReference type="GO" id="GO:0046872">
    <property type="term" value="F:metal ion binding"/>
    <property type="evidence" value="ECO:0007669"/>
    <property type="project" value="UniProtKB-KW"/>
</dbReference>
<evidence type="ECO:0000256" key="3">
    <source>
        <dbReference type="ARBA" id="ARBA00022723"/>
    </source>
</evidence>
<dbReference type="AlphaFoldDB" id="A0A1B1AFJ9"/>
<dbReference type="GO" id="GO:0009055">
    <property type="term" value="F:electron transfer activity"/>
    <property type="evidence" value="ECO:0007669"/>
    <property type="project" value="InterPro"/>
</dbReference>
<keyword evidence="4" id="KW-0249">Electron transport</keyword>
<evidence type="ECO:0000313" key="9">
    <source>
        <dbReference type="EMBL" id="ANP45332.1"/>
    </source>
</evidence>
<keyword evidence="1" id="KW-0813">Transport</keyword>
<name>A0A1B1AFJ9_9PROT</name>
<dbReference type="Gene3D" id="1.10.760.10">
    <property type="entry name" value="Cytochrome c-like domain"/>
    <property type="match status" value="1"/>
</dbReference>
<evidence type="ECO:0000256" key="1">
    <source>
        <dbReference type="ARBA" id="ARBA00022448"/>
    </source>
</evidence>
<dbReference type="PANTHER" id="PTHR11961">
    <property type="entry name" value="CYTOCHROME C"/>
    <property type="match status" value="1"/>
</dbReference>
<dbReference type="Pfam" id="PF00034">
    <property type="entry name" value="Cytochrom_C"/>
    <property type="match status" value="1"/>
</dbReference>
<evidence type="ECO:0000256" key="7">
    <source>
        <dbReference type="SAM" id="MobiDB-lite"/>
    </source>
</evidence>
<reference evidence="9 10" key="1">
    <citation type="submission" date="2015-11" db="EMBL/GenBank/DDBJ databases">
        <title>Whole-Genome Sequence of Candidatus Oderbacter manganicum from the National Park Lower Oder Valley, Germany.</title>
        <authorList>
            <person name="Braun B."/>
            <person name="Liere K."/>
            <person name="Szewzyk U."/>
        </authorList>
    </citation>
    <scope>NUCLEOTIDE SEQUENCE [LARGE SCALE GENOMIC DNA]</scope>
    <source>
        <strain evidence="9 10">OTSz_A_272</strain>
    </source>
</reference>
<feature type="compositionally biased region" description="Low complexity" evidence="7">
    <location>
        <begin position="186"/>
        <end position="205"/>
    </location>
</feature>
<proteinExistence type="predicted"/>
<dbReference type="OrthoDB" id="9805828at2"/>
<dbReference type="GO" id="GO:0020037">
    <property type="term" value="F:heme binding"/>
    <property type="evidence" value="ECO:0007669"/>
    <property type="project" value="InterPro"/>
</dbReference>
<evidence type="ECO:0000256" key="2">
    <source>
        <dbReference type="ARBA" id="ARBA00022617"/>
    </source>
</evidence>
<dbReference type="KEGG" id="cbot:ATE48_05095"/>
<accession>A0A1B1AFJ9</accession>
<dbReference type="InterPro" id="IPR002327">
    <property type="entry name" value="Cyt_c_1A/1B"/>
</dbReference>
<evidence type="ECO:0000313" key="10">
    <source>
        <dbReference type="Proteomes" id="UP000092498"/>
    </source>
</evidence>
<keyword evidence="10" id="KW-1185">Reference proteome</keyword>
<keyword evidence="5 6" id="KW-0408">Iron</keyword>
<dbReference type="STRING" id="1759059.ATE48_05095"/>
<protein>
    <recommendedName>
        <fullName evidence="8">Cytochrome c domain-containing protein</fullName>
    </recommendedName>
</protein>
<gene>
    <name evidence="9" type="ORF">ATE48_05095</name>
</gene>
<dbReference type="PROSITE" id="PS51007">
    <property type="entry name" value="CYTC"/>
    <property type="match status" value="1"/>
</dbReference>
<evidence type="ECO:0000256" key="5">
    <source>
        <dbReference type="ARBA" id="ARBA00023004"/>
    </source>
</evidence>
<feature type="domain" description="Cytochrome c" evidence="8">
    <location>
        <begin position="73"/>
        <end position="173"/>
    </location>
</feature>
<dbReference type="PRINTS" id="PR00604">
    <property type="entry name" value="CYTCHRMECIAB"/>
</dbReference>
<evidence type="ECO:0000256" key="6">
    <source>
        <dbReference type="PROSITE-ProRule" id="PRU00433"/>
    </source>
</evidence>
<organism evidence="9 10">
    <name type="scientific">Candidatus Viadribacter manganicus</name>
    <dbReference type="NCBI Taxonomy" id="1759059"/>
    <lineage>
        <taxon>Bacteria</taxon>
        <taxon>Pseudomonadati</taxon>
        <taxon>Pseudomonadota</taxon>
        <taxon>Alphaproteobacteria</taxon>
        <taxon>Hyphomonadales</taxon>
        <taxon>Hyphomonadaceae</taxon>
        <taxon>Candidatus Viadribacter</taxon>
    </lineage>
</organism>
<dbReference type="EMBL" id="CP013244">
    <property type="protein sequence ID" value="ANP45332.1"/>
    <property type="molecule type" value="Genomic_DNA"/>
</dbReference>
<evidence type="ECO:0000256" key="4">
    <source>
        <dbReference type="ARBA" id="ARBA00022982"/>
    </source>
</evidence>